<dbReference type="InterPro" id="IPR007219">
    <property type="entry name" value="XnlR_reg_dom"/>
</dbReference>
<gene>
    <name evidence="8" type="ORF">EDD36DRAFT_186261</name>
</gene>
<evidence type="ECO:0000313" key="8">
    <source>
        <dbReference type="EMBL" id="KAI1615336.1"/>
    </source>
</evidence>
<evidence type="ECO:0000256" key="6">
    <source>
        <dbReference type="SAM" id="MobiDB-lite"/>
    </source>
</evidence>
<evidence type="ECO:0000256" key="1">
    <source>
        <dbReference type="ARBA" id="ARBA00022723"/>
    </source>
</evidence>
<evidence type="ECO:0000256" key="5">
    <source>
        <dbReference type="ARBA" id="ARBA00023242"/>
    </source>
</evidence>
<dbReference type="PROSITE" id="PS50048">
    <property type="entry name" value="ZN2_CY6_FUNGAL_2"/>
    <property type="match status" value="1"/>
</dbReference>
<reference evidence="8" key="1">
    <citation type="journal article" date="2022" name="bioRxiv">
        <title>Deciphering the potential niche of two novel black yeast fungi from a biological soil crust based on their genomes, phenotypes, and melanin regulation.</title>
        <authorList>
            <consortium name="DOE Joint Genome Institute"/>
            <person name="Carr E.C."/>
            <person name="Barton Q."/>
            <person name="Grambo S."/>
            <person name="Sullivan M."/>
            <person name="Renfro C.M."/>
            <person name="Kuo A."/>
            <person name="Pangilinan J."/>
            <person name="Lipzen A."/>
            <person name="Keymanesh K."/>
            <person name="Savage E."/>
            <person name="Barry K."/>
            <person name="Grigoriev I.V."/>
            <person name="Riekhof W.R."/>
            <person name="Harris S.S."/>
        </authorList>
    </citation>
    <scope>NUCLEOTIDE SEQUENCE</scope>
    <source>
        <strain evidence="8">JF 03-4F</strain>
    </source>
</reference>
<dbReference type="EMBL" id="MU404352">
    <property type="protein sequence ID" value="KAI1615336.1"/>
    <property type="molecule type" value="Genomic_DNA"/>
</dbReference>
<dbReference type="Gene3D" id="4.10.240.10">
    <property type="entry name" value="Zn(2)-C6 fungal-type DNA-binding domain"/>
    <property type="match status" value="1"/>
</dbReference>
<dbReference type="GO" id="GO:0000978">
    <property type="term" value="F:RNA polymerase II cis-regulatory region sequence-specific DNA binding"/>
    <property type="evidence" value="ECO:0007669"/>
    <property type="project" value="TreeGrafter"/>
</dbReference>
<dbReference type="CDD" id="cd12148">
    <property type="entry name" value="fungal_TF_MHR"/>
    <property type="match status" value="1"/>
</dbReference>
<keyword evidence="9" id="KW-1185">Reference proteome</keyword>
<evidence type="ECO:0000256" key="4">
    <source>
        <dbReference type="ARBA" id="ARBA00023163"/>
    </source>
</evidence>
<evidence type="ECO:0000256" key="2">
    <source>
        <dbReference type="ARBA" id="ARBA00023015"/>
    </source>
</evidence>
<dbReference type="GO" id="GO:0008270">
    <property type="term" value="F:zinc ion binding"/>
    <property type="evidence" value="ECO:0007669"/>
    <property type="project" value="InterPro"/>
</dbReference>
<dbReference type="SMART" id="SM00066">
    <property type="entry name" value="GAL4"/>
    <property type="match status" value="1"/>
</dbReference>
<dbReference type="CDD" id="cd00067">
    <property type="entry name" value="GAL4"/>
    <property type="match status" value="1"/>
</dbReference>
<feature type="region of interest" description="Disordered" evidence="6">
    <location>
        <begin position="73"/>
        <end position="139"/>
    </location>
</feature>
<dbReference type="GO" id="GO:0006351">
    <property type="term" value="P:DNA-templated transcription"/>
    <property type="evidence" value="ECO:0007669"/>
    <property type="project" value="InterPro"/>
</dbReference>
<evidence type="ECO:0000313" key="9">
    <source>
        <dbReference type="Proteomes" id="UP001203852"/>
    </source>
</evidence>
<name>A0AAN6IF90_9EURO</name>
<sequence length="745" mass="83589">MWPGHNASVDEHDGTWKYAELKPKRRKIEVACEICRLRKSRCDGVRPKCGACLKRKNVGPVCVYSEQPQPNIFTLDSPRSRATASESHSSKVSTQTLGGRRSPHVTHRALSLTGRSPRVQRKAVPGARNGDGVADDPPGSDNDWILKAGLLAASSSSNFFHTVFGAPPVNDKSSTPAEEAFERIREDAAMDDQADELGTRTPANPTKNLVHSADYVLPSRKVADHLIDLFFKHAYIQWLDRLKFMRWYSSLWTEGGTAIDDPVEEQIHYANLNIIFALVYRTEREKIADNQDHLAKTHWLRARRLLQLSLLDLNRLDLLYALLLLLQWFQSVNNVRRCTSLVGLCVLIARNLGFHVPGRIEALPSQYEREMARRAWHGCILMDRIIAMVSGQPMQMSQEMARQTPWFEAVDDIYLSHGDVDGVQPPGKPPVPSFFLAFCKLHLILGDVLVSSNNGRFEDRSAVDVNHVIEVDGHLVSSNNGRSESRSAVDVNHVIEIDEHLEGFVAALPAHLRIDQDHNDQNYTGPIVHLHARFLHVRILLYRAFFLRAADKMKRSSSAKYGFADAVTHQGLLTCVRAAQDILELIGCRLLADEFGPRLVPQWWHTVTYVYTAATVMIAAHLFPRVVEDIGSETLAASIQQGLHILDHYSEHDAHKESARRCKTALTVLCERHVKDRTPVHTQNGTTMGHSASLPQVPDATGITEDFGWGDFSSDSLGFFREGGMESLLFSAHTFGQDMELNEWL</sequence>
<dbReference type="InterPro" id="IPR001138">
    <property type="entry name" value="Zn2Cys6_DnaBD"/>
</dbReference>
<dbReference type="Proteomes" id="UP001203852">
    <property type="component" value="Unassembled WGS sequence"/>
</dbReference>
<keyword evidence="1" id="KW-0479">Metal-binding</keyword>
<feature type="domain" description="Zn(2)-C6 fungal-type" evidence="7">
    <location>
        <begin position="31"/>
        <end position="64"/>
    </location>
</feature>
<organism evidence="8 9">
    <name type="scientific">Exophiala viscosa</name>
    <dbReference type="NCBI Taxonomy" id="2486360"/>
    <lineage>
        <taxon>Eukaryota</taxon>
        <taxon>Fungi</taxon>
        <taxon>Dikarya</taxon>
        <taxon>Ascomycota</taxon>
        <taxon>Pezizomycotina</taxon>
        <taxon>Eurotiomycetes</taxon>
        <taxon>Chaetothyriomycetidae</taxon>
        <taxon>Chaetothyriales</taxon>
        <taxon>Herpotrichiellaceae</taxon>
        <taxon>Exophiala</taxon>
    </lineage>
</organism>
<evidence type="ECO:0000256" key="3">
    <source>
        <dbReference type="ARBA" id="ARBA00023125"/>
    </source>
</evidence>
<dbReference type="AlphaFoldDB" id="A0AAN6IF90"/>
<dbReference type="InterPro" id="IPR036864">
    <property type="entry name" value="Zn2-C6_fun-type_DNA-bd_sf"/>
</dbReference>
<feature type="compositionally biased region" description="Polar residues" evidence="6">
    <location>
        <begin position="80"/>
        <end position="97"/>
    </location>
</feature>
<comment type="caution">
    <text evidence="8">The sequence shown here is derived from an EMBL/GenBank/DDBJ whole genome shotgun (WGS) entry which is preliminary data.</text>
</comment>
<proteinExistence type="predicted"/>
<dbReference type="GO" id="GO:0005634">
    <property type="term" value="C:nucleus"/>
    <property type="evidence" value="ECO:0007669"/>
    <property type="project" value="TreeGrafter"/>
</dbReference>
<evidence type="ECO:0000259" key="7">
    <source>
        <dbReference type="PROSITE" id="PS50048"/>
    </source>
</evidence>
<dbReference type="GO" id="GO:0000435">
    <property type="term" value="P:positive regulation of transcription from RNA polymerase II promoter by galactose"/>
    <property type="evidence" value="ECO:0007669"/>
    <property type="project" value="TreeGrafter"/>
</dbReference>
<keyword evidence="5" id="KW-0539">Nucleus</keyword>
<dbReference type="Pfam" id="PF00172">
    <property type="entry name" value="Zn_clus"/>
    <property type="match status" value="1"/>
</dbReference>
<dbReference type="GO" id="GO:0000981">
    <property type="term" value="F:DNA-binding transcription factor activity, RNA polymerase II-specific"/>
    <property type="evidence" value="ECO:0007669"/>
    <property type="project" value="InterPro"/>
</dbReference>
<dbReference type="PANTHER" id="PTHR47424">
    <property type="entry name" value="REGULATORY PROTEIN GAL4"/>
    <property type="match status" value="1"/>
</dbReference>
<keyword evidence="3" id="KW-0238">DNA-binding</keyword>
<dbReference type="Pfam" id="PF04082">
    <property type="entry name" value="Fungal_trans"/>
    <property type="match status" value="1"/>
</dbReference>
<keyword evidence="2" id="KW-0805">Transcription regulation</keyword>
<accession>A0AAN6IF90</accession>
<protein>
    <recommendedName>
        <fullName evidence="7">Zn(2)-C6 fungal-type domain-containing protein</fullName>
    </recommendedName>
</protein>
<dbReference type="InterPro" id="IPR051127">
    <property type="entry name" value="Fungal_SecMet_Regulators"/>
</dbReference>
<dbReference type="SUPFAM" id="SSF57701">
    <property type="entry name" value="Zn2/Cys6 DNA-binding domain"/>
    <property type="match status" value="1"/>
</dbReference>
<dbReference type="PANTHER" id="PTHR47424:SF4">
    <property type="entry name" value="ZN(II)2CYS6 TRANSCRIPTION FACTOR (EUROFUNG)"/>
    <property type="match status" value="1"/>
</dbReference>
<dbReference type="SMART" id="SM00906">
    <property type="entry name" value="Fungal_trans"/>
    <property type="match status" value="1"/>
</dbReference>
<keyword evidence="4" id="KW-0804">Transcription</keyword>